<dbReference type="InterPro" id="IPR002201">
    <property type="entry name" value="Glyco_trans_9"/>
</dbReference>
<evidence type="ECO:0000313" key="4">
    <source>
        <dbReference type="Proteomes" id="UP000245212"/>
    </source>
</evidence>
<organism evidence="3 4">
    <name type="scientific">Corticimicrobacter populi</name>
    <dbReference type="NCBI Taxonomy" id="2175229"/>
    <lineage>
        <taxon>Bacteria</taxon>
        <taxon>Pseudomonadati</taxon>
        <taxon>Pseudomonadota</taxon>
        <taxon>Betaproteobacteria</taxon>
        <taxon>Burkholderiales</taxon>
        <taxon>Alcaligenaceae</taxon>
        <taxon>Corticimicrobacter</taxon>
    </lineage>
</organism>
<dbReference type="InterPro" id="IPR051199">
    <property type="entry name" value="LPS_LOS_Heptosyltrfase"/>
</dbReference>
<gene>
    <name evidence="3" type="ORF">DD235_08965</name>
</gene>
<evidence type="ECO:0000256" key="2">
    <source>
        <dbReference type="ARBA" id="ARBA00022679"/>
    </source>
</evidence>
<dbReference type="EMBL" id="QETA01000003">
    <property type="protein sequence ID" value="PWF23114.1"/>
    <property type="molecule type" value="Genomic_DNA"/>
</dbReference>
<comment type="caution">
    <text evidence="3">The sequence shown here is derived from an EMBL/GenBank/DDBJ whole genome shotgun (WGS) entry which is preliminary data.</text>
</comment>
<sequence>MKKAALLLRNREFYGANIVSLPVIYALKRHAEVDHLTVFASRGLQSFYGSIVWIDNYSEERSLLRTYLQVPMDVDVYYSMRPGMDGASLIGMLRRASLSIGLGKMANPLNRLFDQCYIYTEDRYRAVSYLLPVIDALKLPMSPDFYMREAMLDMAAGRMANRSGHVCMLPGAGAGEFKKWGVERFYELACTLHARYPGLVFDFIIGPSERSERQFLEAKCGQGLPFRIHENLGLADNAALMSSSVLVVANDCGPSHFAQCLQRPFIGLYFEDNPEWFFAHERSVALLPEVGSGIKSIPLEKTVQSAVSLIEKKQC</sequence>
<name>A0A2V1K0B1_9BURK</name>
<protein>
    <recommendedName>
        <fullName evidence="5">ADP-heptose--LPS heptosyltransferase</fullName>
    </recommendedName>
</protein>
<dbReference type="GO" id="GO:0008713">
    <property type="term" value="F:ADP-heptose-lipopolysaccharide heptosyltransferase activity"/>
    <property type="evidence" value="ECO:0007669"/>
    <property type="project" value="TreeGrafter"/>
</dbReference>
<keyword evidence="4" id="KW-1185">Reference proteome</keyword>
<dbReference type="Pfam" id="PF01075">
    <property type="entry name" value="Glyco_transf_9"/>
    <property type="match status" value="1"/>
</dbReference>
<dbReference type="Gene3D" id="3.40.50.2000">
    <property type="entry name" value="Glycogen Phosphorylase B"/>
    <property type="match status" value="1"/>
</dbReference>
<evidence type="ECO:0000313" key="3">
    <source>
        <dbReference type="EMBL" id="PWF23114.1"/>
    </source>
</evidence>
<dbReference type="GO" id="GO:0009244">
    <property type="term" value="P:lipopolysaccharide core region biosynthetic process"/>
    <property type="evidence" value="ECO:0007669"/>
    <property type="project" value="TreeGrafter"/>
</dbReference>
<keyword evidence="2" id="KW-0808">Transferase</keyword>
<dbReference type="GO" id="GO:0005829">
    <property type="term" value="C:cytosol"/>
    <property type="evidence" value="ECO:0007669"/>
    <property type="project" value="TreeGrafter"/>
</dbReference>
<reference evidence="4" key="1">
    <citation type="submission" date="2018-05" db="EMBL/GenBank/DDBJ databases">
        <authorList>
            <person name="Li Y."/>
        </authorList>
    </citation>
    <scope>NUCLEOTIDE SEQUENCE [LARGE SCALE GENOMIC DNA]</scope>
    <source>
        <strain evidence="4">3d-2-2</strain>
    </source>
</reference>
<dbReference type="PANTHER" id="PTHR30160">
    <property type="entry name" value="TETRAACYLDISACCHARIDE 4'-KINASE-RELATED"/>
    <property type="match status" value="1"/>
</dbReference>
<evidence type="ECO:0000256" key="1">
    <source>
        <dbReference type="ARBA" id="ARBA00022676"/>
    </source>
</evidence>
<dbReference type="Proteomes" id="UP000245212">
    <property type="component" value="Unassembled WGS sequence"/>
</dbReference>
<dbReference type="AlphaFoldDB" id="A0A2V1K0B1"/>
<accession>A0A2V1K0B1</accession>
<dbReference type="RefSeq" id="WP_109061728.1">
    <property type="nucleotide sequence ID" value="NZ_QETA01000003.1"/>
</dbReference>
<evidence type="ECO:0008006" key="5">
    <source>
        <dbReference type="Google" id="ProtNLM"/>
    </source>
</evidence>
<proteinExistence type="predicted"/>
<keyword evidence="1" id="KW-0328">Glycosyltransferase</keyword>
<dbReference type="SUPFAM" id="SSF53756">
    <property type="entry name" value="UDP-Glycosyltransferase/glycogen phosphorylase"/>
    <property type="match status" value="1"/>
</dbReference>